<keyword evidence="2" id="KW-0472">Membrane</keyword>
<protein>
    <submittedName>
        <fullName evidence="4">DUF3152 domain-containing protein</fullName>
    </submittedName>
</protein>
<feature type="domain" description="DUF3152" evidence="3">
    <location>
        <begin position="99"/>
        <end position="262"/>
    </location>
</feature>
<feature type="region of interest" description="Disordered" evidence="1">
    <location>
        <begin position="57"/>
        <end position="80"/>
    </location>
</feature>
<organism evidence="4 5">
    <name type="scientific">Luteococcus sanguinis</name>
    <dbReference type="NCBI Taxonomy" id="174038"/>
    <lineage>
        <taxon>Bacteria</taxon>
        <taxon>Bacillati</taxon>
        <taxon>Actinomycetota</taxon>
        <taxon>Actinomycetes</taxon>
        <taxon>Propionibacteriales</taxon>
        <taxon>Propionibacteriaceae</taxon>
        <taxon>Luteococcus</taxon>
    </lineage>
</organism>
<keyword evidence="2" id="KW-1133">Transmembrane helix</keyword>
<keyword evidence="2" id="KW-0812">Transmembrane</keyword>
<dbReference type="RefSeq" id="WP_343885625.1">
    <property type="nucleotide sequence ID" value="NZ_BAAAKI010000009.1"/>
</dbReference>
<dbReference type="Gene3D" id="3.40.390.10">
    <property type="entry name" value="Collagenase (Catalytic Domain)"/>
    <property type="match status" value="1"/>
</dbReference>
<reference evidence="5" key="1">
    <citation type="journal article" date="2019" name="Int. J. Syst. Evol. Microbiol.">
        <title>The Global Catalogue of Microorganisms (GCM) 10K type strain sequencing project: providing services to taxonomists for standard genome sequencing and annotation.</title>
        <authorList>
            <consortium name="The Broad Institute Genomics Platform"/>
            <consortium name="The Broad Institute Genome Sequencing Center for Infectious Disease"/>
            <person name="Wu L."/>
            <person name="Ma J."/>
        </authorList>
    </citation>
    <scope>NUCLEOTIDE SEQUENCE [LARGE SCALE GENOMIC DNA]</scope>
    <source>
        <strain evidence="5">CGMCC 1.15277</strain>
    </source>
</reference>
<proteinExistence type="predicted"/>
<gene>
    <name evidence="4" type="ORF">ACFP57_06260</name>
</gene>
<comment type="caution">
    <text evidence="4">The sequence shown here is derived from an EMBL/GenBank/DDBJ whole genome shotgun (WGS) entry which is preliminary data.</text>
</comment>
<accession>A0ABW1X319</accession>
<dbReference type="InterPro" id="IPR024079">
    <property type="entry name" value="MetalloPept_cat_dom_sf"/>
</dbReference>
<evidence type="ECO:0000256" key="2">
    <source>
        <dbReference type="SAM" id="Phobius"/>
    </source>
</evidence>
<name>A0ABW1X319_9ACTN</name>
<dbReference type="EMBL" id="JBHSUA010000013">
    <property type="protein sequence ID" value="MFC6396587.1"/>
    <property type="molecule type" value="Genomic_DNA"/>
</dbReference>
<dbReference type="InterPro" id="IPR022603">
    <property type="entry name" value="DUF3152"/>
</dbReference>
<evidence type="ECO:0000259" key="3">
    <source>
        <dbReference type="Pfam" id="PF11350"/>
    </source>
</evidence>
<feature type="transmembrane region" description="Helical" evidence="2">
    <location>
        <begin position="25"/>
        <end position="42"/>
    </location>
</feature>
<dbReference type="SUPFAM" id="SSF55486">
    <property type="entry name" value="Metalloproteases ('zincins'), catalytic domain"/>
    <property type="match status" value="1"/>
</dbReference>
<dbReference type="Proteomes" id="UP001596266">
    <property type="component" value="Unassembled WGS sequence"/>
</dbReference>
<sequence length="276" mass="28978">MPSTEPRPPLGTVLPPLRLTQRGRVVLAVGALLLAVLLASLIKGCGADATTMGVPASTGPAAAGSPSASPTPSVSSSAVAPSATASRTSILDGIVNSGDKGSGAWNQAKVAIATMHTGKTNAHRYVVKVETNLGLDQDAVARQVQSILDDDRSWSSSTSNSFTLVTDPAKADLTIYLASPDTTQKMCRPLDVLETWSCRQGSNVVLNADRWRYMTPTYDDLSLYRAYMVNHEVGHFIGRDHIGCPAQGATAPVMMQQSKSLGGCTINPWPSASDGR</sequence>
<dbReference type="Pfam" id="PF11350">
    <property type="entry name" value="DUF3152"/>
    <property type="match status" value="1"/>
</dbReference>
<evidence type="ECO:0000313" key="4">
    <source>
        <dbReference type="EMBL" id="MFC6396587.1"/>
    </source>
</evidence>
<evidence type="ECO:0000256" key="1">
    <source>
        <dbReference type="SAM" id="MobiDB-lite"/>
    </source>
</evidence>
<keyword evidence="5" id="KW-1185">Reference proteome</keyword>
<evidence type="ECO:0000313" key="5">
    <source>
        <dbReference type="Proteomes" id="UP001596266"/>
    </source>
</evidence>